<keyword evidence="3" id="KW-0547">Nucleotide-binding</keyword>
<feature type="compositionally biased region" description="Low complexity" evidence="6">
    <location>
        <begin position="520"/>
        <end position="568"/>
    </location>
</feature>
<dbReference type="PANTHER" id="PTHR43671:SF13">
    <property type="entry name" value="SERINE_THREONINE-PROTEIN KINASE NEK2"/>
    <property type="match status" value="1"/>
</dbReference>
<feature type="compositionally biased region" description="Acidic residues" evidence="6">
    <location>
        <begin position="409"/>
        <end position="426"/>
    </location>
</feature>
<evidence type="ECO:0000256" key="6">
    <source>
        <dbReference type="SAM" id="MobiDB-lite"/>
    </source>
</evidence>
<keyword evidence="5" id="KW-0067">ATP-binding</keyword>
<protein>
    <recommendedName>
        <fullName evidence="1">non-specific serine/threonine protein kinase</fullName>
        <ecNumber evidence="1">2.7.11.1</ecNumber>
    </recommendedName>
</protein>
<dbReference type="Pfam" id="PF00069">
    <property type="entry name" value="Pkinase"/>
    <property type="match status" value="1"/>
</dbReference>
<dbReference type="Gene3D" id="1.10.510.10">
    <property type="entry name" value="Transferase(Phosphotransferase) domain 1"/>
    <property type="match status" value="1"/>
</dbReference>
<feature type="compositionally biased region" description="Polar residues" evidence="6">
    <location>
        <begin position="648"/>
        <end position="666"/>
    </location>
</feature>
<evidence type="ECO:0000313" key="8">
    <source>
        <dbReference type="EMBL" id="RDY27464.1"/>
    </source>
</evidence>
<evidence type="ECO:0000313" key="9">
    <source>
        <dbReference type="Proteomes" id="UP000215694"/>
    </source>
</evidence>
<keyword evidence="9" id="KW-1185">Reference proteome</keyword>
<dbReference type="AlphaFoldDB" id="A0A371J459"/>
<evidence type="ECO:0000256" key="2">
    <source>
        <dbReference type="ARBA" id="ARBA00022679"/>
    </source>
</evidence>
<organism evidence="8 9">
    <name type="scientific">Romboutsia weinsteinii</name>
    <dbReference type="NCBI Taxonomy" id="2020949"/>
    <lineage>
        <taxon>Bacteria</taxon>
        <taxon>Bacillati</taxon>
        <taxon>Bacillota</taxon>
        <taxon>Clostridia</taxon>
        <taxon>Peptostreptococcales</taxon>
        <taxon>Peptostreptococcaceae</taxon>
        <taxon>Romboutsia</taxon>
    </lineage>
</organism>
<dbReference type="EC" id="2.7.11.1" evidence="1"/>
<feature type="compositionally biased region" description="Gly residues" evidence="6">
    <location>
        <begin position="569"/>
        <end position="579"/>
    </location>
</feature>
<feature type="region of interest" description="Disordered" evidence="6">
    <location>
        <begin position="409"/>
        <end position="429"/>
    </location>
</feature>
<dbReference type="InterPro" id="IPR011009">
    <property type="entry name" value="Kinase-like_dom_sf"/>
</dbReference>
<keyword evidence="2" id="KW-0808">Transferase</keyword>
<sequence length="666" mass="74531">MEDFFEKYELLGVEKECESTKIYKARNKVDGNFVCMYLLADDCCSEFINDVYDNLDMYKNINNENIMKIYNTGKCLIDGVNYYFIEKEYIEGKSLDDILKDLGRLDVDKALIIARHILDGLDYFYKNKSCDGNLRPRNIFVGTDSEVKLDLLVYPKHDECDLGYTSPEQAIVDYITIYDDIYSLGAILFRMITGRLPFGEFESREDVFKVVSGGLYFKEEDGLDDKLRYLFVKSLQARPLDRYFDLQEWMVDIDEYLKSMEEDRKIVVIDGSDVNTYHLDDEILPEDIDNCNDTLDIDEDINVINSDGSIKDIEDVVKNVENDLGYLEGEFEDDSIEGTSKEVENIDEVDCDQQVAEVINMNVVNTQNDELLESSNMNSSKIDTDKYSYTDNELHIDDKNDYKTEIMEEENDEDEEVEVDGDDEDYGSEKGTKRLKVMVGVLSVAVCLVGVASFTFIKDMVGGSESHDDGSSQGEPVINMDDSEDEEDQNQDAPTVDNNEEDANTNEEETNPEESKTQEETNPGENTTNPGNNTDNNHTNNQNNNQNNNGNNNNSNNNNSQNKPEDGNQNGGNNNGGNNGSNNGNNNNGNNGNDNNNNNGSNNNGSDNNGGTEGGNPESPENPANPENPDNGSDGNDSNNQNPPADNPSDNNGEGQQPQADQPAVQ</sequence>
<evidence type="ECO:0000256" key="1">
    <source>
        <dbReference type="ARBA" id="ARBA00012513"/>
    </source>
</evidence>
<dbReference type="InterPro" id="IPR050660">
    <property type="entry name" value="NEK_Ser/Thr_kinase"/>
</dbReference>
<evidence type="ECO:0000256" key="5">
    <source>
        <dbReference type="ARBA" id="ARBA00022840"/>
    </source>
</evidence>
<dbReference type="InterPro" id="IPR000719">
    <property type="entry name" value="Prot_kinase_dom"/>
</dbReference>
<evidence type="ECO:0000256" key="3">
    <source>
        <dbReference type="ARBA" id="ARBA00022741"/>
    </source>
</evidence>
<feature type="compositionally biased region" description="Acidic residues" evidence="6">
    <location>
        <begin position="481"/>
        <end position="490"/>
    </location>
</feature>
<dbReference type="GO" id="GO:0005524">
    <property type="term" value="F:ATP binding"/>
    <property type="evidence" value="ECO:0007669"/>
    <property type="project" value="UniProtKB-KW"/>
</dbReference>
<keyword evidence="4" id="KW-0418">Kinase</keyword>
<feature type="compositionally biased region" description="Acidic residues" evidence="6">
    <location>
        <begin position="498"/>
        <end position="512"/>
    </location>
</feature>
<reference evidence="8 9" key="1">
    <citation type="journal article" date="2017" name="Genome Announc.">
        <title>Draft Genome Sequence of Romboutsia weinsteinii sp. nov. Strain CCRI-19649(T) Isolated from Surface Water.</title>
        <authorList>
            <person name="Maheux A.F."/>
            <person name="Boudreau D.K."/>
            <person name="Berube E."/>
            <person name="Boissinot M."/>
            <person name="Cantin P."/>
            <person name="Raymond F."/>
            <person name="Corbeil J."/>
            <person name="Omar R.F."/>
            <person name="Bergeron M.G."/>
        </authorList>
    </citation>
    <scope>NUCLEOTIDE SEQUENCE [LARGE SCALE GENOMIC DNA]</scope>
    <source>
        <strain evidence="8 9">CCRI-19649</strain>
    </source>
</reference>
<dbReference type="SUPFAM" id="SSF56112">
    <property type="entry name" value="Protein kinase-like (PK-like)"/>
    <property type="match status" value="1"/>
</dbReference>
<dbReference type="GO" id="GO:0004674">
    <property type="term" value="F:protein serine/threonine kinase activity"/>
    <property type="evidence" value="ECO:0007669"/>
    <property type="project" value="UniProtKB-EC"/>
</dbReference>
<comment type="caution">
    <text evidence="8">The sequence shown here is derived from an EMBL/GenBank/DDBJ whole genome shotgun (WGS) entry which is preliminary data.</text>
</comment>
<dbReference type="RefSeq" id="WP_094365916.1">
    <property type="nucleotide sequence ID" value="NZ_NOJY02000013.1"/>
</dbReference>
<name>A0A371J459_9FIRM</name>
<dbReference type="EMBL" id="NOJY02000013">
    <property type="protein sequence ID" value="RDY27464.1"/>
    <property type="molecule type" value="Genomic_DNA"/>
</dbReference>
<feature type="region of interest" description="Disordered" evidence="6">
    <location>
        <begin position="462"/>
        <end position="666"/>
    </location>
</feature>
<proteinExistence type="predicted"/>
<feature type="domain" description="Protein kinase" evidence="7">
    <location>
        <begin position="8"/>
        <end position="257"/>
    </location>
</feature>
<feature type="compositionally biased region" description="Low complexity" evidence="6">
    <location>
        <begin position="580"/>
        <end position="644"/>
    </location>
</feature>
<dbReference type="Proteomes" id="UP000215694">
    <property type="component" value="Unassembled WGS sequence"/>
</dbReference>
<evidence type="ECO:0000259" key="7">
    <source>
        <dbReference type="PROSITE" id="PS50011"/>
    </source>
</evidence>
<evidence type="ECO:0000256" key="4">
    <source>
        <dbReference type="ARBA" id="ARBA00022777"/>
    </source>
</evidence>
<dbReference type="PROSITE" id="PS50011">
    <property type="entry name" value="PROTEIN_KINASE_DOM"/>
    <property type="match status" value="1"/>
</dbReference>
<dbReference type="PANTHER" id="PTHR43671">
    <property type="entry name" value="SERINE/THREONINE-PROTEIN KINASE NEK"/>
    <property type="match status" value="1"/>
</dbReference>
<dbReference type="OrthoDB" id="9788659at2"/>
<accession>A0A371J459</accession>
<gene>
    <name evidence="8" type="ORF">CHL78_009635</name>
</gene>